<gene>
    <name evidence="2" type="ORF">SAMN05443245_7446</name>
</gene>
<dbReference type="AlphaFoldDB" id="A0A1H1JXL4"/>
<name>A0A1H1JXL4_9BURK</name>
<proteinExistence type="predicted"/>
<accession>A0A1H1JXL4</accession>
<keyword evidence="3" id="KW-1185">Reference proteome</keyword>
<dbReference type="RefSeq" id="WP_074774135.1">
    <property type="nucleotide sequence ID" value="NZ_FNKP01000004.1"/>
</dbReference>
<evidence type="ECO:0000313" key="3">
    <source>
        <dbReference type="Proteomes" id="UP000183487"/>
    </source>
</evidence>
<feature type="chain" id="PRO_5010183461" evidence="1">
    <location>
        <begin position="24"/>
        <end position="174"/>
    </location>
</feature>
<protein>
    <submittedName>
        <fullName evidence="2">Uncharacterized protein</fullName>
    </submittedName>
</protein>
<dbReference type="Proteomes" id="UP000183487">
    <property type="component" value="Unassembled WGS sequence"/>
</dbReference>
<evidence type="ECO:0000313" key="2">
    <source>
        <dbReference type="EMBL" id="SDR54520.1"/>
    </source>
</evidence>
<feature type="signal peptide" evidence="1">
    <location>
        <begin position="1"/>
        <end position="23"/>
    </location>
</feature>
<reference evidence="3" key="1">
    <citation type="submission" date="2016-10" db="EMBL/GenBank/DDBJ databases">
        <authorList>
            <person name="Varghese N."/>
        </authorList>
    </citation>
    <scope>NUCLEOTIDE SEQUENCE [LARGE SCALE GENOMIC DNA]</scope>
    <source>
        <strain evidence="3">GAS106B</strain>
    </source>
</reference>
<dbReference type="EMBL" id="FNKP01000004">
    <property type="protein sequence ID" value="SDR54520.1"/>
    <property type="molecule type" value="Genomic_DNA"/>
</dbReference>
<evidence type="ECO:0000256" key="1">
    <source>
        <dbReference type="SAM" id="SignalP"/>
    </source>
</evidence>
<dbReference type="OrthoDB" id="9135373at2"/>
<sequence>MFRKLLVCFAAPALLSGATTAFAANALPSGYTLEYRLADATGNVVQSGRVALSKRNPVQMSTSYVRVSYVASCSPDTGVISNEPKCQLATADIGNTLQLALADATPGTVSLTAWVNRQTLDGMQTIENEGFATQRPLSHGWSDSKTVKVRVGDSVAVPLRDQYTLTLQPARAAE</sequence>
<keyword evidence="1" id="KW-0732">Signal</keyword>
<organism evidence="2 3">
    <name type="scientific">Paraburkholderia fungorum</name>
    <dbReference type="NCBI Taxonomy" id="134537"/>
    <lineage>
        <taxon>Bacteria</taxon>
        <taxon>Pseudomonadati</taxon>
        <taxon>Pseudomonadota</taxon>
        <taxon>Betaproteobacteria</taxon>
        <taxon>Burkholderiales</taxon>
        <taxon>Burkholderiaceae</taxon>
        <taxon>Paraburkholderia</taxon>
    </lineage>
</organism>